<dbReference type="Proteomes" id="UP000324897">
    <property type="component" value="Unassembled WGS sequence"/>
</dbReference>
<keyword evidence="3" id="KW-1185">Reference proteome</keyword>
<dbReference type="AlphaFoldDB" id="A0A5J9VIU6"/>
<dbReference type="PANTHER" id="PTHR11614">
    <property type="entry name" value="PHOSPHOLIPASE-RELATED"/>
    <property type="match status" value="1"/>
</dbReference>
<reference evidence="2 3" key="1">
    <citation type="journal article" date="2019" name="Sci. Rep.">
        <title>A high-quality genome of Eragrostis curvula grass provides insights into Poaceae evolution and supports new strategies to enhance forage quality.</title>
        <authorList>
            <person name="Carballo J."/>
            <person name="Santos B.A.C.M."/>
            <person name="Zappacosta D."/>
            <person name="Garbus I."/>
            <person name="Selva J.P."/>
            <person name="Gallo C.A."/>
            <person name="Diaz A."/>
            <person name="Albertini E."/>
            <person name="Caccamo M."/>
            <person name="Echenique V."/>
        </authorList>
    </citation>
    <scope>NUCLEOTIDE SEQUENCE [LARGE SCALE GENOMIC DNA]</scope>
    <source>
        <strain evidence="3">cv. Victoria</strain>
        <tissue evidence="2">Leaf</tissue>
    </source>
</reference>
<dbReference type="FunFam" id="3.40.50.1820:FF:000054">
    <property type="entry name" value="Alpha/beta-Hydrolases superfamily protein"/>
    <property type="match status" value="1"/>
</dbReference>
<dbReference type="InterPro" id="IPR051044">
    <property type="entry name" value="MAG_DAG_Lipase"/>
</dbReference>
<comment type="caution">
    <text evidence="2">The sequence shown here is derived from an EMBL/GenBank/DDBJ whole genome shotgun (WGS) entry which is preliminary data.</text>
</comment>
<protein>
    <recommendedName>
        <fullName evidence="1">Serine aminopeptidase S33 domain-containing protein</fullName>
    </recommendedName>
</protein>
<proteinExistence type="predicted"/>
<accession>A0A5J9VIU6</accession>
<dbReference type="Gene3D" id="3.40.50.1820">
    <property type="entry name" value="alpha/beta hydrolase"/>
    <property type="match status" value="1"/>
</dbReference>
<dbReference type="InterPro" id="IPR022742">
    <property type="entry name" value="Hydrolase_4"/>
</dbReference>
<evidence type="ECO:0000259" key="1">
    <source>
        <dbReference type="Pfam" id="PF12146"/>
    </source>
</evidence>
<name>A0A5J9VIU6_9POAL</name>
<dbReference type="OrthoDB" id="2498029at2759"/>
<dbReference type="Pfam" id="PF12146">
    <property type="entry name" value="Hydrolase_4"/>
    <property type="match status" value="1"/>
</dbReference>
<evidence type="ECO:0000313" key="2">
    <source>
        <dbReference type="EMBL" id="TVU35481.1"/>
    </source>
</evidence>
<feature type="non-terminal residue" evidence="2">
    <location>
        <position position="1"/>
    </location>
</feature>
<dbReference type="SUPFAM" id="SSF53474">
    <property type="entry name" value="alpha/beta-Hydrolases"/>
    <property type="match status" value="1"/>
</dbReference>
<dbReference type="InterPro" id="IPR000073">
    <property type="entry name" value="AB_hydrolase_1"/>
</dbReference>
<feature type="domain" description="Serine aminopeptidase S33" evidence="1">
    <location>
        <begin position="113"/>
        <end position="367"/>
    </location>
</feature>
<dbReference type="EMBL" id="RWGY01000009">
    <property type="protein sequence ID" value="TVU35481.1"/>
    <property type="molecule type" value="Genomic_DNA"/>
</dbReference>
<sequence>MAAISHRVAGPCGPAAATRRPGRRAAVVAAAAAKDSRVLEGASEELRATAAQCLDWAPARRRVRAAFAPLLSTLDHCLFKMAPQGIQMEENYETNSKGVEIFWKSWLPREGIAPKAALFFCHGYGDTCTFFFEGIAKRVAAAGYAVYAMDYPCFGLSYGLHGYIASFDGLVDHVIEQYAQIRGMKEVCDLPHFLLGQSMGGAVALKVHLKQQKEWDGVLLVAPMCKQICFIRLTSIGKISEDVTPPKPVLKALNILSCLLPEAKLFPQKDIGDLAFRDPSKRKIADYNVISYADQMRLRTAVELLKATKDIESQLEKISSPLLILHGAADMVTDPQVSKFLYEKASTKDKTLKLYEGSYHSILEGEPDDRISTAINDIISWLDSHC</sequence>
<gene>
    <name evidence="2" type="ORF">EJB05_17372</name>
</gene>
<organism evidence="2 3">
    <name type="scientific">Eragrostis curvula</name>
    <name type="common">weeping love grass</name>
    <dbReference type="NCBI Taxonomy" id="38414"/>
    <lineage>
        <taxon>Eukaryota</taxon>
        <taxon>Viridiplantae</taxon>
        <taxon>Streptophyta</taxon>
        <taxon>Embryophyta</taxon>
        <taxon>Tracheophyta</taxon>
        <taxon>Spermatophyta</taxon>
        <taxon>Magnoliopsida</taxon>
        <taxon>Liliopsida</taxon>
        <taxon>Poales</taxon>
        <taxon>Poaceae</taxon>
        <taxon>PACMAD clade</taxon>
        <taxon>Chloridoideae</taxon>
        <taxon>Eragrostideae</taxon>
        <taxon>Eragrostidinae</taxon>
        <taxon>Eragrostis</taxon>
    </lineage>
</organism>
<dbReference type="InterPro" id="IPR029058">
    <property type="entry name" value="AB_hydrolase_fold"/>
</dbReference>
<dbReference type="Gramene" id="TVU35481">
    <property type="protein sequence ID" value="TVU35481"/>
    <property type="gene ID" value="EJB05_17372"/>
</dbReference>
<dbReference type="PRINTS" id="PR00111">
    <property type="entry name" value="ABHYDROLASE"/>
</dbReference>
<evidence type="ECO:0000313" key="3">
    <source>
        <dbReference type="Proteomes" id="UP000324897"/>
    </source>
</evidence>